<feature type="signal peptide" evidence="1">
    <location>
        <begin position="1"/>
        <end position="29"/>
    </location>
</feature>
<name>A0A3G2E9T5_9BURK</name>
<dbReference type="RefSeq" id="WP_121669556.1">
    <property type="nucleotide sequence ID" value="NZ_CP033019.1"/>
</dbReference>
<keyword evidence="3" id="KW-1185">Reference proteome</keyword>
<dbReference type="Proteomes" id="UP000279594">
    <property type="component" value="Chromosome"/>
</dbReference>
<protein>
    <submittedName>
        <fullName evidence="2">Uncharacterized protein</fullName>
    </submittedName>
</protein>
<evidence type="ECO:0000313" key="2">
    <source>
        <dbReference type="EMBL" id="AYM76713.1"/>
    </source>
</evidence>
<dbReference type="AlphaFoldDB" id="A0A3G2E9T5"/>
<organism evidence="2 3">
    <name type="scientific">Janthinobacterium agaricidamnosum</name>
    <dbReference type="NCBI Taxonomy" id="55508"/>
    <lineage>
        <taxon>Bacteria</taxon>
        <taxon>Pseudomonadati</taxon>
        <taxon>Pseudomonadota</taxon>
        <taxon>Betaproteobacteria</taxon>
        <taxon>Burkholderiales</taxon>
        <taxon>Oxalobacteraceae</taxon>
        <taxon>Janthinobacterium</taxon>
    </lineage>
</organism>
<dbReference type="EMBL" id="CP033019">
    <property type="protein sequence ID" value="AYM76713.1"/>
    <property type="molecule type" value="Genomic_DNA"/>
</dbReference>
<proteinExistence type="predicted"/>
<evidence type="ECO:0000256" key="1">
    <source>
        <dbReference type="SAM" id="SignalP"/>
    </source>
</evidence>
<keyword evidence="1" id="KW-0732">Signal</keyword>
<accession>A0A3G2E9T5</accession>
<sequence length="229" mass="24333">MHQTQETSRTALLAAALATAVALAQPAIAAETAAELAPVDVANLYIKTIINQDEASVAQLNAYLRPTRLAGKQSAEYASYSDLKAADAKFPTETGKLIADLFPAAMRAAVTPAAEQLAANVIAAKNGALCRATKAAPVTVENGMQTAAVSFECQVVKVPVAWAPAAQQLAKSGCKVEQCTAGLQKIAATYTSSPKQAWRAVFAVSREKNSEAWRNDFARETFDEIWEYL</sequence>
<gene>
    <name evidence="2" type="ORF">D9M09_13570</name>
</gene>
<evidence type="ECO:0000313" key="3">
    <source>
        <dbReference type="Proteomes" id="UP000279594"/>
    </source>
</evidence>
<feature type="chain" id="PRO_5017940658" evidence="1">
    <location>
        <begin position="30"/>
        <end position="229"/>
    </location>
</feature>
<reference evidence="2 3" key="1">
    <citation type="submission" date="2018-10" db="EMBL/GenBank/DDBJ databases">
        <title>Effects of UV and annual dynamics of microbial communities in freshwater RAS systems.</title>
        <authorList>
            <person name="Bekkelund A.K."/>
            <person name="Hansen B.R."/>
            <person name="Stokken H."/>
            <person name="Eriksen B.F."/>
            <person name="Kashulin N.A."/>
        </authorList>
    </citation>
    <scope>NUCLEOTIDE SEQUENCE [LARGE SCALE GENOMIC DNA]</scope>
    <source>
        <strain evidence="2 3">BHSEK</strain>
    </source>
</reference>